<keyword evidence="2" id="KW-0677">Repeat</keyword>
<evidence type="ECO:0000256" key="1">
    <source>
        <dbReference type="ARBA" id="ARBA00004123"/>
    </source>
</evidence>
<feature type="compositionally biased region" description="Low complexity" evidence="6">
    <location>
        <begin position="564"/>
        <end position="576"/>
    </location>
</feature>
<evidence type="ECO:0000256" key="3">
    <source>
        <dbReference type="ARBA" id="ARBA00022884"/>
    </source>
</evidence>
<organism evidence="8 9">
    <name type="scientific">Elaeophora elaphi</name>
    <dbReference type="NCBI Taxonomy" id="1147741"/>
    <lineage>
        <taxon>Eukaryota</taxon>
        <taxon>Metazoa</taxon>
        <taxon>Ecdysozoa</taxon>
        <taxon>Nematoda</taxon>
        <taxon>Chromadorea</taxon>
        <taxon>Rhabditida</taxon>
        <taxon>Spirurina</taxon>
        <taxon>Spiruromorpha</taxon>
        <taxon>Filarioidea</taxon>
        <taxon>Onchocercidae</taxon>
        <taxon>Elaeophora</taxon>
    </lineage>
</organism>
<proteinExistence type="predicted"/>
<keyword evidence="3 5" id="KW-0694">RNA-binding</keyword>
<accession>A0A0R3RJI6</accession>
<dbReference type="CDD" id="cd12416">
    <property type="entry name" value="RRM4_RBM28_like"/>
    <property type="match status" value="1"/>
</dbReference>
<feature type="region of interest" description="Disordered" evidence="6">
    <location>
        <begin position="164"/>
        <end position="191"/>
    </location>
</feature>
<dbReference type="Gene3D" id="3.30.70.330">
    <property type="match status" value="3"/>
</dbReference>
<feature type="compositionally biased region" description="Basic residues" evidence="6">
    <location>
        <begin position="1"/>
        <end position="10"/>
    </location>
</feature>
<dbReference type="WBParaSite" id="EEL_0000164501-mRNA-1">
    <property type="protein sequence ID" value="EEL_0000164501-mRNA-1"/>
    <property type="gene ID" value="EEL_0000164501"/>
</dbReference>
<feature type="compositionally biased region" description="Basic residues" evidence="6">
    <location>
        <begin position="536"/>
        <end position="549"/>
    </location>
</feature>
<dbReference type="InterPro" id="IPR000504">
    <property type="entry name" value="RRM_dom"/>
</dbReference>
<dbReference type="STRING" id="1147741.A0A0R3RJI6"/>
<dbReference type="PANTHER" id="PTHR48039:SF5">
    <property type="entry name" value="RNA-BINDING PROTEIN 28"/>
    <property type="match status" value="1"/>
</dbReference>
<dbReference type="GO" id="GO:0005730">
    <property type="term" value="C:nucleolus"/>
    <property type="evidence" value="ECO:0007669"/>
    <property type="project" value="TreeGrafter"/>
</dbReference>
<feature type="domain" description="RRM" evidence="7">
    <location>
        <begin position="227"/>
        <end position="314"/>
    </location>
</feature>
<feature type="compositionally biased region" description="Polar residues" evidence="6">
    <location>
        <begin position="487"/>
        <end position="496"/>
    </location>
</feature>
<protein>
    <submittedName>
        <fullName evidence="9">RNA-binding protein 28</fullName>
    </submittedName>
</protein>
<dbReference type="InterPro" id="IPR012677">
    <property type="entry name" value="Nucleotide-bd_a/b_plait_sf"/>
</dbReference>
<keyword evidence="8" id="KW-1185">Reference proteome</keyword>
<dbReference type="InterPro" id="IPR051945">
    <property type="entry name" value="RRM_MRD1_RNA_proc_ribogen"/>
</dbReference>
<sequence length="576" mass="64569">MTAKRGKKQNSAHFENTREVKEEKIEMRSTSKFNVKKVKEECIQGGNAAKFDSRCKSWRLIVRNLPFKTTQENLEAVFGEIGPLSEIVLPKCKDKRFPNSCAGFAFVQFRKRQDAVRSIEKLNMSKVLGRKVAVDWAVSKDAYETAVHEGCTLFPEKQESQKIEKEIKQDIESDDGSTAGKEERGDSEIKEEILSENLSDDGIHKVEKMGKQIGPNFKEDKAVLEGRVVFIRNLSYETTDKALKEALSKFGNVSLAILCCYAGSEHPKGTAFVHFETVDGAEKCLSAIDQAPGILIDGRRVFGHRALPKSEAAKIEKEKLAKKPKDKRNLFLLRAGFIRPGTIAAAGMSETDADKRARLAVAAREKLKNLHMFVSPTRLVVHNLPKSLTDKAFKSMCFIAAGNPDAKITECRIWRDRNKLNASGEAVSRGFGFVNFLNHQDALSAMKNLNNNPDTFTKEKRPIVEFSIENLVALRLRESRLKKSRQDQSGNQQIACSKNERDLEQTKKHLSAGGQKPLPSYLGPKIRRKDANTKKSQIKGKVGKKRKLQRIMSETAPKKKKTSSSKQLTKYLTLSG</sequence>
<dbReference type="SUPFAM" id="SSF54928">
    <property type="entry name" value="RNA-binding domain, RBD"/>
    <property type="match status" value="2"/>
</dbReference>
<feature type="region of interest" description="Disordered" evidence="6">
    <location>
        <begin position="481"/>
        <end position="576"/>
    </location>
</feature>
<dbReference type="InterPro" id="IPR035979">
    <property type="entry name" value="RBD_domain_sf"/>
</dbReference>
<dbReference type="PROSITE" id="PS50102">
    <property type="entry name" value="RRM"/>
    <property type="match status" value="3"/>
</dbReference>
<feature type="domain" description="RRM" evidence="7">
    <location>
        <begin position="377"/>
        <end position="469"/>
    </location>
</feature>
<evidence type="ECO:0000256" key="5">
    <source>
        <dbReference type="PROSITE-ProRule" id="PRU00176"/>
    </source>
</evidence>
<feature type="compositionally biased region" description="Basic and acidic residues" evidence="6">
    <location>
        <begin position="180"/>
        <end position="191"/>
    </location>
</feature>
<evidence type="ECO:0000313" key="9">
    <source>
        <dbReference type="WBParaSite" id="EEL_0000164501-mRNA-1"/>
    </source>
</evidence>
<keyword evidence="4" id="KW-0539">Nucleus</keyword>
<feature type="compositionally biased region" description="Basic and acidic residues" evidence="6">
    <location>
        <begin position="498"/>
        <end position="507"/>
    </location>
</feature>
<dbReference type="Pfam" id="PF00076">
    <property type="entry name" value="RRM_1"/>
    <property type="match status" value="3"/>
</dbReference>
<evidence type="ECO:0000259" key="7">
    <source>
        <dbReference type="PROSITE" id="PS50102"/>
    </source>
</evidence>
<dbReference type="Proteomes" id="UP000050640">
    <property type="component" value="Unplaced"/>
</dbReference>
<evidence type="ECO:0000256" key="2">
    <source>
        <dbReference type="ARBA" id="ARBA00022737"/>
    </source>
</evidence>
<dbReference type="GO" id="GO:0003729">
    <property type="term" value="F:mRNA binding"/>
    <property type="evidence" value="ECO:0007669"/>
    <property type="project" value="TreeGrafter"/>
</dbReference>
<evidence type="ECO:0000313" key="8">
    <source>
        <dbReference type="Proteomes" id="UP000050640"/>
    </source>
</evidence>
<dbReference type="SMART" id="SM00360">
    <property type="entry name" value="RRM"/>
    <property type="match status" value="3"/>
</dbReference>
<feature type="domain" description="RRM" evidence="7">
    <location>
        <begin position="58"/>
        <end position="139"/>
    </location>
</feature>
<dbReference type="FunFam" id="3.30.70.330:FF:000182">
    <property type="entry name" value="RNA-binding motif protein 28"/>
    <property type="match status" value="1"/>
</dbReference>
<comment type="subcellular location">
    <subcellularLocation>
        <location evidence="1">Nucleus</location>
    </subcellularLocation>
</comment>
<dbReference type="AlphaFoldDB" id="A0A0R3RJI6"/>
<evidence type="ECO:0000256" key="6">
    <source>
        <dbReference type="SAM" id="MobiDB-lite"/>
    </source>
</evidence>
<feature type="region of interest" description="Disordered" evidence="6">
    <location>
        <begin position="1"/>
        <end position="24"/>
    </location>
</feature>
<evidence type="ECO:0000256" key="4">
    <source>
        <dbReference type="ARBA" id="ARBA00023242"/>
    </source>
</evidence>
<dbReference type="CDD" id="cd12415">
    <property type="entry name" value="RRM3_RBM28_like"/>
    <property type="match status" value="1"/>
</dbReference>
<feature type="compositionally biased region" description="Basic and acidic residues" evidence="6">
    <location>
        <begin position="15"/>
        <end position="24"/>
    </location>
</feature>
<reference evidence="9" key="1">
    <citation type="submission" date="2017-02" db="UniProtKB">
        <authorList>
            <consortium name="WormBaseParasite"/>
        </authorList>
    </citation>
    <scope>IDENTIFICATION</scope>
</reference>
<dbReference type="PANTHER" id="PTHR48039">
    <property type="entry name" value="RNA-BINDING MOTIF PROTEIN 14B"/>
    <property type="match status" value="1"/>
</dbReference>
<name>A0A0R3RJI6_9BILA</name>